<protein>
    <submittedName>
        <fullName evidence="2">Uncharacterized protein</fullName>
    </submittedName>
</protein>
<comment type="caution">
    <text evidence="2">The sequence shown here is derived from an EMBL/GenBank/DDBJ whole genome shotgun (WGS) entry which is preliminary data.</text>
</comment>
<keyword evidence="1" id="KW-0732">Signal</keyword>
<organism evidence="2 3">
    <name type="scientific">Chitinophaga cymbidii</name>
    <dbReference type="NCBI Taxonomy" id="1096750"/>
    <lineage>
        <taxon>Bacteria</taxon>
        <taxon>Pseudomonadati</taxon>
        <taxon>Bacteroidota</taxon>
        <taxon>Chitinophagia</taxon>
        <taxon>Chitinophagales</taxon>
        <taxon>Chitinophagaceae</taxon>
        <taxon>Chitinophaga</taxon>
    </lineage>
</organism>
<dbReference type="AlphaFoldDB" id="A0A512RQP3"/>
<dbReference type="EMBL" id="BKAU01000005">
    <property type="protein sequence ID" value="GEP98021.1"/>
    <property type="molecule type" value="Genomic_DNA"/>
</dbReference>
<feature type="signal peptide" evidence="1">
    <location>
        <begin position="1"/>
        <end position="18"/>
    </location>
</feature>
<accession>A0A512RQP3</accession>
<dbReference type="RefSeq" id="WP_146866160.1">
    <property type="nucleotide sequence ID" value="NZ_BKAU01000005.1"/>
</dbReference>
<evidence type="ECO:0000256" key="1">
    <source>
        <dbReference type="SAM" id="SignalP"/>
    </source>
</evidence>
<proteinExistence type="predicted"/>
<name>A0A512RQP3_9BACT</name>
<feature type="chain" id="PRO_5022115277" evidence="1">
    <location>
        <begin position="19"/>
        <end position="512"/>
    </location>
</feature>
<evidence type="ECO:0000313" key="3">
    <source>
        <dbReference type="Proteomes" id="UP000321436"/>
    </source>
</evidence>
<gene>
    <name evidence="2" type="ORF">CCY01nite_42810</name>
</gene>
<dbReference type="Pfam" id="PF20559">
    <property type="entry name" value="DUF6770"/>
    <property type="match status" value="1"/>
</dbReference>
<dbReference type="InterPro" id="IPR046661">
    <property type="entry name" value="DUF6770"/>
</dbReference>
<keyword evidence="3" id="KW-1185">Reference proteome</keyword>
<dbReference type="OrthoDB" id="1312899at2"/>
<sequence length="512" mass="59585">MKQTLLLLAILITFTATAQRKLSISDLDQTSLQNNGYIVHQNQIKGYYLFAMNDRLSKDTNSYTVHVMDENLNKVKEIRFEAENSIQIREAACNDSTLAFLFFHPLTFKAEVRIYGFDGKLKQHYVRHYSKGFGKPGLSDHVVHKPGHANISLHDAGLHGYIVIYSLKERGIYGYEMNYYDSEDKKSWKLSSPMEKRFKHHAEILAQTDSVFLVKTVRTRSSRKYAVKLTAYNIYNKKKKFDINESREKYNMLPIAASFIPGTDTVLVTGRYFRKNAKVRRHSSEGIAFYKADKKGRIQNRTYNAWYAEINRYLQTNTKGKSRKQGYFYPHEAIAGPDGKTFIVCEGYKKSFWPGGFILSTVLLPLTRNIYMTRISATDVVVMEFNDKHKLTRANVYDKKDKTKGWNTTFVSTHNFANMMQETRSFDYRFTTGVGDRKHFSICYIDHKKKSRKEGGYYNILRYNGNKFRKDELLLKEKTGNTTVLPAKPGFLMIMEYKTKENKMDMRLEKIS</sequence>
<reference evidence="2 3" key="1">
    <citation type="submission" date="2019-07" db="EMBL/GenBank/DDBJ databases">
        <title>Whole genome shotgun sequence of Chitinophaga cymbidii NBRC 109752.</title>
        <authorList>
            <person name="Hosoyama A."/>
            <person name="Uohara A."/>
            <person name="Ohji S."/>
            <person name="Ichikawa N."/>
        </authorList>
    </citation>
    <scope>NUCLEOTIDE SEQUENCE [LARGE SCALE GENOMIC DNA]</scope>
    <source>
        <strain evidence="2 3">NBRC 109752</strain>
    </source>
</reference>
<dbReference type="Proteomes" id="UP000321436">
    <property type="component" value="Unassembled WGS sequence"/>
</dbReference>
<evidence type="ECO:0000313" key="2">
    <source>
        <dbReference type="EMBL" id="GEP98021.1"/>
    </source>
</evidence>